<keyword evidence="3" id="KW-0456">Lyase</keyword>
<evidence type="ECO:0000256" key="3">
    <source>
        <dbReference type="ARBA" id="ARBA00023239"/>
    </source>
</evidence>
<feature type="domain" description="Aminotransferase class I/classII large" evidence="4">
    <location>
        <begin position="4"/>
        <end position="97"/>
    </location>
</feature>
<keyword evidence="5" id="KW-0808">Transferase</keyword>
<evidence type="ECO:0000259" key="4">
    <source>
        <dbReference type="Pfam" id="PF00155"/>
    </source>
</evidence>
<accession>A0AAP2S588</accession>
<gene>
    <name evidence="5" type="ORF">GIV46_23015</name>
</gene>
<comment type="cofactor">
    <cofactor evidence="1">
        <name>pyridoxal 5'-phosphate</name>
        <dbReference type="ChEBI" id="CHEBI:597326"/>
    </cofactor>
</comment>
<comment type="caution">
    <text evidence="5">The sequence shown here is derived from an EMBL/GenBank/DDBJ whole genome shotgun (WGS) entry which is preliminary data.</text>
</comment>
<organism evidence="5 6">
    <name type="scientific">Pseudomonas poae</name>
    <dbReference type="NCBI Taxonomy" id="200451"/>
    <lineage>
        <taxon>Bacteria</taxon>
        <taxon>Pseudomonadati</taxon>
        <taxon>Pseudomonadota</taxon>
        <taxon>Gammaproteobacteria</taxon>
        <taxon>Pseudomonadales</taxon>
        <taxon>Pseudomonadaceae</taxon>
        <taxon>Pseudomonas</taxon>
    </lineage>
</organism>
<name>A0AAP2S588_9PSED</name>
<evidence type="ECO:0000256" key="1">
    <source>
        <dbReference type="ARBA" id="ARBA00001933"/>
    </source>
</evidence>
<evidence type="ECO:0000256" key="2">
    <source>
        <dbReference type="ARBA" id="ARBA00022898"/>
    </source>
</evidence>
<proteinExistence type="predicted"/>
<dbReference type="Gene3D" id="3.90.1150.10">
    <property type="entry name" value="Aspartate Aminotransferase, domain 1"/>
    <property type="match status" value="1"/>
</dbReference>
<keyword evidence="2" id="KW-0663">Pyridoxal phosphate</keyword>
<keyword evidence="5" id="KW-0032">Aminotransferase</keyword>
<reference evidence="5" key="1">
    <citation type="submission" date="2019-11" db="EMBL/GenBank/DDBJ databases">
        <title>Epiphytic Pseudomonas syringae from cherry orchards.</title>
        <authorList>
            <person name="Hulin M.T."/>
        </authorList>
    </citation>
    <scope>NUCLEOTIDE SEQUENCE</scope>
    <source>
        <strain evidence="5">PA-2-1F</strain>
    </source>
</reference>
<dbReference type="RefSeq" id="WP_236326735.1">
    <property type="nucleotide sequence ID" value="NZ_WJZX01000156.1"/>
</dbReference>
<dbReference type="PANTHER" id="PTHR43525">
    <property type="entry name" value="PROTEIN MALY"/>
    <property type="match status" value="1"/>
</dbReference>
<protein>
    <submittedName>
        <fullName evidence="5">Aminotransferase class I/II-fold pyridoxal phosphate-dependent enzyme</fullName>
    </submittedName>
</protein>
<dbReference type="Proteomes" id="UP000814126">
    <property type="component" value="Unassembled WGS sequence"/>
</dbReference>
<sequence>QCGEWLDALKQYLQANRDYLLDAVNTRLPGVKMHTPQGTYLAWLDCSALGLEDPQRFFLEQAKVGLSAGIEFGDDSQQFVRLNFGCPRSMLEEGLQRMERALR</sequence>
<dbReference type="PANTHER" id="PTHR43525:SF1">
    <property type="entry name" value="PROTEIN MALY"/>
    <property type="match status" value="1"/>
</dbReference>
<dbReference type="InterPro" id="IPR004839">
    <property type="entry name" value="Aminotransferase_I/II_large"/>
</dbReference>
<feature type="non-terminal residue" evidence="5">
    <location>
        <position position="1"/>
    </location>
</feature>
<evidence type="ECO:0000313" key="5">
    <source>
        <dbReference type="EMBL" id="MCF5657884.1"/>
    </source>
</evidence>
<dbReference type="GO" id="GO:0008483">
    <property type="term" value="F:transaminase activity"/>
    <property type="evidence" value="ECO:0007669"/>
    <property type="project" value="UniProtKB-KW"/>
</dbReference>
<dbReference type="InterPro" id="IPR015422">
    <property type="entry name" value="PyrdxlP-dep_Trfase_small"/>
</dbReference>
<dbReference type="SUPFAM" id="SSF53383">
    <property type="entry name" value="PLP-dependent transferases"/>
    <property type="match status" value="1"/>
</dbReference>
<dbReference type="GO" id="GO:0030170">
    <property type="term" value="F:pyridoxal phosphate binding"/>
    <property type="evidence" value="ECO:0007669"/>
    <property type="project" value="InterPro"/>
</dbReference>
<dbReference type="InterPro" id="IPR015424">
    <property type="entry name" value="PyrdxlP-dep_Trfase"/>
</dbReference>
<dbReference type="AlphaFoldDB" id="A0AAP2S588"/>
<dbReference type="EMBL" id="WJZX01000156">
    <property type="protein sequence ID" value="MCF5657884.1"/>
    <property type="molecule type" value="Genomic_DNA"/>
</dbReference>
<dbReference type="Pfam" id="PF00155">
    <property type="entry name" value="Aminotran_1_2"/>
    <property type="match status" value="1"/>
</dbReference>
<evidence type="ECO:0000313" key="6">
    <source>
        <dbReference type="Proteomes" id="UP000814126"/>
    </source>
</evidence>
<dbReference type="GO" id="GO:0016829">
    <property type="term" value="F:lyase activity"/>
    <property type="evidence" value="ECO:0007669"/>
    <property type="project" value="UniProtKB-KW"/>
</dbReference>
<dbReference type="InterPro" id="IPR051798">
    <property type="entry name" value="Class-II_PLP-Dep_Aminotrans"/>
</dbReference>